<feature type="domain" description="Laminin G" evidence="14">
    <location>
        <begin position="1162"/>
        <end position="1314"/>
    </location>
</feature>
<feature type="domain" description="Laminin G" evidence="14">
    <location>
        <begin position="1525"/>
        <end position="1697"/>
    </location>
</feature>
<comment type="caution">
    <text evidence="11">Lacks conserved residue(s) required for the propagation of feature annotation.</text>
</comment>
<dbReference type="PANTHER" id="PTHR15036:SF67">
    <property type="entry name" value="LAMININ SUBUNIT ALPHA-LIKE PROTEIN"/>
    <property type="match status" value="1"/>
</dbReference>
<dbReference type="GO" id="GO:0005102">
    <property type="term" value="F:signaling receptor binding"/>
    <property type="evidence" value="ECO:0007669"/>
    <property type="project" value="InterPro"/>
</dbReference>
<dbReference type="InterPro" id="IPR050372">
    <property type="entry name" value="Neurexin-related_CASP"/>
</dbReference>
<protein>
    <submittedName>
        <fullName evidence="17">Laminin subunit alpha-3</fullName>
    </submittedName>
</protein>
<evidence type="ECO:0000256" key="7">
    <source>
        <dbReference type="ARBA" id="ARBA00022889"/>
    </source>
</evidence>
<evidence type="ECO:0000256" key="5">
    <source>
        <dbReference type="ARBA" id="ARBA00022737"/>
    </source>
</evidence>
<dbReference type="KEGG" id="ipu:108270685"/>
<dbReference type="SUPFAM" id="SSF49899">
    <property type="entry name" value="Concanavalin A-like lectins/glucanases"/>
    <property type="match status" value="5"/>
</dbReference>
<evidence type="ECO:0000256" key="10">
    <source>
        <dbReference type="ARBA" id="ARBA00023292"/>
    </source>
</evidence>
<keyword evidence="6" id="KW-0084">Basement membrane</keyword>
<dbReference type="Gene3D" id="2.60.120.200">
    <property type="match status" value="5"/>
</dbReference>
<keyword evidence="5" id="KW-0677">Repeat</keyword>
<evidence type="ECO:0000256" key="1">
    <source>
        <dbReference type="ARBA" id="ARBA00004302"/>
    </source>
</evidence>
<evidence type="ECO:0000256" key="12">
    <source>
        <dbReference type="SAM" id="Coils"/>
    </source>
</evidence>
<dbReference type="PROSITE" id="PS01248">
    <property type="entry name" value="EGF_LAM_1"/>
    <property type="match status" value="1"/>
</dbReference>
<dbReference type="GO" id="GO:0030155">
    <property type="term" value="P:regulation of cell adhesion"/>
    <property type="evidence" value="ECO:0007669"/>
    <property type="project" value="InterPro"/>
</dbReference>
<dbReference type="Pfam" id="PF02210">
    <property type="entry name" value="Laminin_G_2"/>
    <property type="match status" value="4"/>
</dbReference>
<feature type="coiled-coil region" evidence="12">
    <location>
        <begin position="485"/>
        <end position="523"/>
    </location>
</feature>
<dbReference type="PROSITE" id="PS50027">
    <property type="entry name" value="EGF_LAM_2"/>
    <property type="match status" value="1"/>
</dbReference>
<keyword evidence="2" id="KW-0964">Secreted</keyword>
<keyword evidence="8 11" id="KW-1015">Disulfide bond</keyword>
<dbReference type="Pfam" id="PF24973">
    <property type="entry name" value="EGF_LMN_ATRN"/>
    <property type="match status" value="1"/>
</dbReference>
<evidence type="ECO:0000256" key="8">
    <source>
        <dbReference type="ARBA" id="ARBA00023157"/>
    </source>
</evidence>
<feature type="signal peptide" evidence="13">
    <location>
        <begin position="1"/>
        <end position="18"/>
    </location>
</feature>
<keyword evidence="7" id="KW-0130">Cell adhesion</keyword>
<reference evidence="16" key="1">
    <citation type="journal article" date="2016" name="Nat. Commun.">
        <title>The channel catfish genome sequence provides insights into the evolution of scale formation in teleosts.</title>
        <authorList>
            <person name="Liu Z."/>
            <person name="Liu S."/>
            <person name="Yao J."/>
            <person name="Bao L."/>
            <person name="Zhang J."/>
            <person name="Li Y."/>
            <person name="Jiang C."/>
            <person name="Sun L."/>
            <person name="Wang R."/>
            <person name="Zhang Y."/>
            <person name="Zhou T."/>
            <person name="Zeng Q."/>
            <person name="Fu Q."/>
            <person name="Gao S."/>
            <person name="Li N."/>
            <person name="Koren S."/>
            <person name="Jiang Y."/>
            <person name="Zimin A."/>
            <person name="Xu P."/>
            <person name="Phillippy A.M."/>
            <person name="Geng X."/>
            <person name="Song L."/>
            <person name="Sun F."/>
            <person name="Li C."/>
            <person name="Wang X."/>
            <person name="Chen A."/>
            <person name="Jin Y."/>
            <person name="Yuan Z."/>
            <person name="Yang Y."/>
            <person name="Tan S."/>
            <person name="Peatman E."/>
            <person name="Lu J."/>
            <person name="Qin Z."/>
            <person name="Dunham R."/>
            <person name="Li Z."/>
            <person name="Sonstegard T."/>
            <person name="Feng J."/>
            <person name="Danzmann R.G."/>
            <person name="Schroeder S."/>
            <person name="Scheffler B."/>
            <person name="Duke M.V."/>
            <person name="Ballard L."/>
            <person name="Kucuktas H."/>
            <person name="Kaltenboeck L."/>
            <person name="Liu H."/>
            <person name="Armbruster J."/>
            <person name="Xie Y."/>
            <person name="Kirby M.L."/>
            <person name="Tian Y."/>
            <person name="Flanagan M.E."/>
            <person name="Mu W."/>
            <person name="Waldbieser G.C."/>
        </authorList>
    </citation>
    <scope>NUCLEOTIDE SEQUENCE [LARGE SCALE GENOMIC DNA]</scope>
    <source>
        <strain evidence="16">SDA103</strain>
    </source>
</reference>
<dbReference type="InterPro" id="IPR009254">
    <property type="entry name" value="Laminin_aI"/>
</dbReference>
<proteinExistence type="predicted"/>
<feature type="coiled-coil region" evidence="12">
    <location>
        <begin position="217"/>
        <end position="292"/>
    </location>
</feature>
<dbReference type="OrthoDB" id="5836593at2759"/>
<keyword evidence="10 11" id="KW-0424">Laminin EGF-like domain</keyword>
<evidence type="ECO:0000313" key="16">
    <source>
        <dbReference type="Proteomes" id="UP000221080"/>
    </source>
</evidence>
<dbReference type="FunFam" id="2.10.25.10:FF:000033">
    <property type="entry name" value="Laminin subunit alpha 2"/>
    <property type="match status" value="1"/>
</dbReference>
<feature type="disulfide bond" evidence="11">
    <location>
        <begin position="99"/>
        <end position="108"/>
    </location>
</feature>
<dbReference type="InterPro" id="IPR056863">
    <property type="entry name" value="LMN_ATRN_NET-like_EGF"/>
</dbReference>
<dbReference type="GO" id="GO:0045995">
    <property type="term" value="P:regulation of embryonic development"/>
    <property type="evidence" value="ECO:0007669"/>
    <property type="project" value="InterPro"/>
</dbReference>
<feature type="chain" id="PRO_5012157994" evidence="13">
    <location>
        <begin position="19"/>
        <end position="1700"/>
    </location>
</feature>
<accession>A0A2D0RSR8</accession>
<dbReference type="RefSeq" id="XP_017333000.1">
    <property type="nucleotide sequence ID" value="XM_017477511.3"/>
</dbReference>
<gene>
    <name evidence="17" type="primary">lama3</name>
</gene>
<dbReference type="Pfam" id="PF00053">
    <property type="entry name" value="EGF_laminin"/>
    <property type="match status" value="1"/>
</dbReference>
<dbReference type="Pfam" id="PF06008">
    <property type="entry name" value="Laminin_I"/>
    <property type="match status" value="1"/>
</dbReference>
<sequence length="1700" mass="190650">MSYLWFILLCSLAGSTLCLVDQASRPIQVQLENNPEHPRLHSRKYCDPTYNNHTGGDIQDCGPGQYRVRWGPYRGQCVPCNCNGLSHECDRDTGKCLNCQLNTVGDHCERCAEGHYGSAILRTCRLCPCPFSHLSHSFAIGCLHVEGHVECLCKAGYSGTRCERCAIGYYGDPLADGGSCQLCDCHHGYICDPITGKCESPDKPNTDNDCQECDSCFQTLMDALEAMDDELSILKDQLKFQRNISISLTALRKLEDDIIATKELVKNYRVSVEVLKQKVNELETDMGGVRKDKMKLKIKADQTSLTIKDLLKDLNKTHQKGQNLLTNTGKLLKRIKDFLEQLRISNSIDSTLSSKELAGMLGEAQRMVEHMQKQNCKVQRRLAENELSETQKLLDYIMNNLTNHLESTQANVERIAQDLMSWNTGLKELEEALKQGEKAVNKTILMNVGNEDVLSDIMDHRMMFQIKQDDILSDLSMIRGILSDTEDLQNMMNNLKNDYANLAAEVDGANSQLNQRLDELSKATAMDIIVRKAEEHAQELMDLAMHFQMSLLNFTNTSTIHKTIDMINASGDIINAIKEADAAANKANKAADHALADVKARDLTKKAEELKNSANSLDDKAKEAENNLKVAAEKYDTIKEHLDKAKGKKMDMQKDIQTLKDDLNIINRDHIGALLKQAKDAVQAANKTVNNDTARLSSISKELDKIKIPSGDSNVDNILNSINKTLAELNKFFPNLTDTLAEVENQSSRLPSRANMSDSIMKIKDMIERTRELANTIRGPILFSGESHIELRPPKNLVDLRAFTAMDLMLHRPKKEPPGREGRRSRRQSGEEENLFVLYLGNKNIKRDFIGMVVMDGILYCVYKLGGITYKMKTQTITQSSIDSSFMDRVEFSRIYQDAEVIFTQHYTSAVPKKLPKIINQPNTTVNLLDLDSDEVVFYVGGYPDDFTPPLELQYPKFKGCIEFNTLNEHILSLYNFQHAVNIKNTDRCLRGETRDVKKYFDGTGYGKIDVVSSKSIKFFVLSRQENALLFFMGNEDSHFTITVERGYVVLRSTGNNQTQIRSDKKVFPVAYFQNIKILQSPGKTEMKVVRFSVNIRINYKAYTQAFIGGIPAAIAERLNINHPAFRGCLNRLEMDIAIKFSEAIGIHPGCPLSLLGIHEVTLETGSSLALNITLPNLTTVVSLGFKSTQSSGVLLHTGDSDSGFELSLVDGHVEMKDSTTNLKSKNRYDEGRWHYVTAFRNSTGMELNVDNSDRGDVQTMSKGSIVQDTVVILGKDTFRGCLRNFYMRRMENKYIPIDLSNFTQTGVLSFELCNTQQQPQSIIARRGLKLIQSNIRKKDCSKPVSHILAYHLSTRSQLQYIITPEDLNYRPHIFLDMRTRSADGLLLHITDKQGFARVILFLKGGRVNLFVGNGRLIYYQKKINNGAWHNIRFSVEQHVTHMVVDGFRVPDGQLQKDEGISMELQPPVYFGAGKIQSSSDTQGIRFSKKSIIGCIRNVRFNNVLIGEPAVNHGGAPCFDGAVEEGAYFTGGGSHMILEKHFMLGAEFDLTFEVRPRNMTGLLFHCRGHQDHSLSVFLKKGTMVVQMNDGAGDYSTSVTSPLPLCAKSFHHVTVTKKGNFIKLKMGQNSNSAFGPHVHPPSKTHHTLYIGGIPETKRKRVPVLSSYMGCLRNVQINQVALSFQSVSSVFGSVNVNQCPAE</sequence>
<dbReference type="CTD" id="3909"/>
<dbReference type="FunFam" id="2.10.25.10:FF:000188">
    <property type="entry name" value="Laminin subunit gamma 2"/>
    <property type="match status" value="1"/>
</dbReference>
<dbReference type="SMART" id="SM00180">
    <property type="entry name" value="EGF_Lam"/>
    <property type="match status" value="2"/>
</dbReference>
<dbReference type="Pfam" id="PF06009">
    <property type="entry name" value="Laminin_II"/>
    <property type="match status" value="1"/>
</dbReference>
<evidence type="ECO:0000256" key="9">
    <source>
        <dbReference type="ARBA" id="ARBA00023180"/>
    </source>
</evidence>
<reference evidence="17" key="2">
    <citation type="submission" date="2025-08" db="UniProtKB">
        <authorList>
            <consortium name="RefSeq"/>
        </authorList>
    </citation>
    <scope>IDENTIFICATION</scope>
    <source>
        <tissue evidence="17">Blood</tissue>
    </source>
</reference>
<evidence type="ECO:0000256" key="3">
    <source>
        <dbReference type="ARBA" id="ARBA00022530"/>
    </source>
</evidence>
<evidence type="ECO:0000256" key="4">
    <source>
        <dbReference type="ARBA" id="ARBA00022729"/>
    </source>
</evidence>
<dbReference type="Proteomes" id="UP000221080">
    <property type="component" value="Chromosome 10"/>
</dbReference>
<evidence type="ECO:0000256" key="13">
    <source>
        <dbReference type="SAM" id="SignalP"/>
    </source>
</evidence>
<dbReference type="GeneID" id="108270685"/>
<dbReference type="PANTHER" id="PTHR15036">
    <property type="entry name" value="PIKACHURIN-LIKE PROTEIN"/>
    <property type="match status" value="1"/>
</dbReference>
<dbReference type="SMART" id="SM00282">
    <property type="entry name" value="LamG"/>
    <property type="match status" value="4"/>
</dbReference>
<dbReference type="SUPFAM" id="SSF57196">
    <property type="entry name" value="EGF/Laminin"/>
    <property type="match status" value="2"/>
</dbReference>
<evidence type="ECO:0000259" key="15">
    <source>
        <dbReference type="PROSITE" id="PS50027"/>
    </source>
</evidence>
<feature type="domain" description="Laminin G" evidence="14">
    <location>
        <begin position="996"/>
        <end position="1151"/>
    </location>
</feature>
<dbReference type="GO" id="GO:0007155">
    <property type="term" value="P:cell adhesion"/>
    <property type="evidence" value="ECO:0007669"/>
    <property type="project" value="UniProtKB-KW"/>
</dbReference>
<dbReference type="PROSITE" id="PS50025">
    <property type="entry name" value="LAM_G_DOMAIN"/>
    <property type="match status" value="4"/>
</dbReference>
<dbReference type="Gene3D" id="2.10.25.10">
    <property type="entry name" value="Laminin"/>
    <property type="match status" value="2"/>
</dbReference>
<comment type="subcellular location">
    <subcellularLocation>
        <location evidence="1">Secreted</location>
        <location evidence="1">Extracellular space</location>
        <location evidence="1">Extracellular matrix</location>
        <location evidence="1">Basement membrane</location>
    </subcellularLocation>
</comment>
<evidence type="ECO:0000313" key="17">
    <source>
        <dbReference type="RefSeq" id="XP_017333000.1"/>
    </source>
</evidence>
<keyword evidence="4 13" id="KW-0732">Signal</keyword>
<evidence type="ECO:0000256" key="6">
    <source>
        <dbReference type="ARBA" id="ARBA00022869"/>
    </source>
</evidence>
<feature type="coiled-coil region" evidence="12">
    <location>
        <begin position="600"/>
        <end position="695"/>
    </location>
</feature>
<keyword evidence="3" id="KW-0272">Extracellular matrix</keyword>
<organism evidence="16 17">
    <name type="scientific">Ictalurus punctatus</name>
    <name type="common">Channel catfish</name>
    <name type="synonym">Silurus punctatus</name>
    <dbReference type="NCBI Taxonomy" id="7998"/>
    <lineage>
        <taxon>Eukaryota</taxon>
        <taxon>Metazoa</taxon>
        <taxon>Chordata</taxon>
        <taxon>Craniata</taxon>
        <taxon>Vertebrata</taxon>
        <taxon>Euteleostomi</taxon>
        <taxon>Actinopterygii</taxon>
        <taxon>Neopterygii</taxon>
        <taxon>Teleostei</taxon>
        <taxon>Ostariophysi</taxon>
        <taxon>Siluriformes</taxon>
        <taxon>Ictaluridae</taxon>
        <taxon>Ictalurus</taxon>
    </lineage>
</organism>
<keyword evidence="9" id="KW-0325">Glycoprotein</keyword>
<keyword evidence="12" id="KW-0175">Coiled coil</keyword>
<evidence type="ECO:0000256" key="2">
    <source>
        <dbReference type="ARBA" id="ARBA00022525"/>
    </source>
</evidence>
<name>A0A2D0RSR8_ICTPU</name>
<dbReference type="InterPro" id="IPR010307">
    <property type="entry name" value="Laminin_dom_II"/>
</dbReference>
<dbReference type="CDD" id="cd00110">
    <property type="entry name" value="LamG"/>
    <property type="match status" value="4"/>
</dbReference>
<dbReference type="CDD" id="cd00055">
    <property type="entry name" value="EGF_Lam"/>
    <property type="match status" value="2"/>
</dbReference>
<evidence type="ECO:0000256" key="11">
    <source>
        <dbReference type="PROSITE-ProRule" id="PRU00460"/>
    </source>
</evidence>
<dbReference type="GO" id="GO:0030334">
    <property type="term" value="P:regulation of cell migration"/>
    <property type="evidence" value="ECO:0007669"/>
    <property type="project" value="InterPro"/>
</dbReference>
<dbReference type="InterPro" id="IPR001791">
    <property type="entry name" value="Laminin_G"/>
</dbReference>
<dbReference type="GO" id="GO:0005604">
    <property type="term" value="C:basement membrane"/>
    <property type="evidence" value="ECO:0007669"/>
    <property type="project" value="UniProtKB-SubCell"/>
</dbReference>
<evidence type="ECO:0000259" key="14">
    <source>
        <dbReference type="PROSITE" id="PS50025"/>
    </source>
</evidence>
<dbReference type="GO" id="GO:0005576">
    <property type="term" value="C:extracellular region"/>
    <property type="evidence" value="ECO:0007669"/>
    <property type="project" value="UniProtKB-ARBA"/>
</dbReference>
<dbReference type="InterPro" id="IPR002049">
    <property type="entry name" value="LE_dom"/>
</dbReference>
<dbReference type="InterPro" id="IPR013320">
    <property type="entry name" value="ConA-like_dom_sf"/>
</dbReference>
<keyword evidence="16" id="KW-1185">Reference proteome</keyword>
<feature type="domain" description="Laminin G" evidence="14">
    <location>
        <begin position="1348"/>
        <end position="1518"/>
    </location>
</feature>
<feature type="coiled-coil region" evidence="12">
    <location>
        <begin position="373"/>
        <end position="446"/>
    </location>
</feature>
<feature type="domain" description="Laminin EGF-like" evidence="15">
    <location>
        <begin position="80"/>
        <end position="126"/>
    </location>
</feature>